<dbReference type="Pfam" id="PF00631">
    <property type="entry name" value="G-gamma"/>
    <property type="match status" value="1"/>
</dbReference>
<protein>
    <submittedName>
        <fullName evidence="3">Heterotrimeric G protein gamma subunit</fullName>
    </submittedName>
</protein>
<dbReference type="SMART" id="SM01224">
    <property type="entry name" value="G_gamma"/>
    <property type="match status" value="1"/>
</dbReference>
<dbReference type="InterPro" id="IPR036284">
    <property type="entry name" value="GGL_sf"/>
</dbReference>
<reference evidence="3" key="1">
    <citation type="journal article" date="2013" name="Plant Physiol.">
        <title>Characterization of the Heterotrimeric G-Protein Complex and Its Regulator from the Green Alga Chara braunii Expands the Evolutionary Breadth of Plant G-Protein Signaling.</title>
        <authorList>
            <person name="Hackenberg D."/>
            <person name="Sakayama H."/>
            <person name="Nishiyama T."/>
            <person name="Pandey S."/>
        </authorList>
    </citation>
    <scope>NUCLEOTIDE SEQUENCE</scope>
</reference>
<sequence length="109" mass="12040">MVDGSRTPAWAGRGPMPGTTNFALAAPLPPAQVPEVRGKAKKRAELRKLEREIELLQEELKALNERPPVAQACEQLVGFVENCRDPFLNGARNRWVTSPSEVKCCPPFC</sequence>
<organism evidence="3">
    <name type="scientific">Chara braunii</name>
    <name type="common">Braun's stonewort</name>
    <dbReference type="NCBI Taxonomy" id="69332"/>
    <lineage>
        <taxon>Eukaryota</taxon>
        <taxon>Viridiplantae</taxon>
        <taxon>Streptophyta</taxon>
        <taxon>Charophyceae</taxon>
        <taxon>Charales</taxon>
        <taxon>Characeae</taxon>
        <taxon>Chara</taxon>
    </lineage>
</organism>
<proteinExistence type="evidence at transcript level"/>
<gene>
    <name evidence="3" type="primary">AGG1</name>
</gene>
<evidence type="ECO:0000313" key="3">
    <source>
        <dbReference type="EMBL" id="AHB52759.1"/>
    </source>
</evidence>
<dbReference type="PANTHER" id="PTHR32378">
    <property type="entry name" value="GUANINE NUCLEOTIDE-BINDING PROTEIN SUBUNIT GAMMA 3"/>
    <property type="match status" value="1"/>
</dbReference>
<dbReference type="InterPro" id="IPR055305">
    <property type="entry name" value="GG3-like"/>
</dbReference>
<feature type="domain" description="G protein gamma" evidence="2">
    <location>
        <begin position="42"/>
        <end position="104"/>
    </location>
</feature>
<name>V5SNJ0_CHABU</name>
<feature type="coiled-coil region" evidence="1">
    <location>
        <begin position="39"/>
        <end position="66"/>
    </location>
</feature>
<dbReference type="SUPFAM" id="SSF48670">
    <property type="entry name" value="Transducin (heterotrimeric G protein), gamma chain"/>
    <property type="match status" value="1"/>
</dbReference>
<dbReference type="EMBL" id="KF781958">
    <property type="protein sequence ID" value="AHB52759.1"/>
    <property type="molecule type" value="mRNA"/>
</dbReference>
<dbReference type="GO" id="GO:0007186">
    <property type="term" value="P:G protein-coupled receptor signaling pathway"/>
    <property type="evidence" value="ECO:0007669"/>
    <property type="project" value="InterPro"/>
</dbReference>
<accession>V5SNJ0</accession>
<evidence type="ECO:0000256" key="1">
    <source>
        <dbReference type="SAM" id="Coils"/>
    </source>
</evidence>
<evidence type="ECO:0000259" key="2">
    <source>
        <dbReference type="SMART" id="SM01224"/>
    </source>
</evidence>
<keyword evidence="1" id="KW-0175">Coiled coil</keyword>
<dbReference type="AlphaFoldDB" id="V5SNJ0"/>
<dbReference type="PANTHER" id="PTHR32378:SF10">
    <property type="entry name" value="GUANINE NUCLEOTIDE-BINDING PROTEIN SUBUNIT GAMMA 3"/>
    <property type="match status" value="1"/>
</dbReference>
<dbReference type="Gene3D" id="4.10.260.10">
    <property type="entry name" value="Transducin (heterotrimeric G protein), gamma chain"/>
    <property type="match status" value="1"/>
</dbReference>
<dbReference type="InterPro" id="IPR015898">
    <property type="entry name" value="G-protein_gamma-like_dom"/>
</dbReference>